<feature type="signal peptide" evidence="5">
    <location>
        <begin position="1"/>
        <end position="22"/>
    </location>
</feature>
<protein>
    <recommendedName>
        <fullName evidence="6">Peptidase S1 domain-containing protein</fullName>
    </recommendedName>
</protein>
<dbReference type="PROSITE" id="PS50240">
    <property type="entry name" value="TRYPSIN_DOM"/>
    <property type="match status" value="1"/>
</dbReference>
<keyword evidence="3" id="KW-0645">Protease</keyword>
<evidence type="ECO:0000256" key="4">
    <source>
        <dbReference type="SAM" id="MobiDB-lite"/>
    </source>
</evidence>
<feature type="compositionally biased region" description="Low complexity" evidence="4">
    <location>
        <begin position="272"/>
        <end position="287"/>
    </location>
</feature>
<dbReference type="PRINTS" id="PR00722">
    <property type="entry name" value="CHYMOTRYPSIN"/>
</dbReference>
<dbReference type="InterPro" id="IPR018114">
    <property type="entry name" value="TRYPSIN_HIS"/>
</dbReference>
<evidence type="ECO:0000313" key="7">
    <source>
        <dbReference type="EMBL" id="GAA0337010.1"/>
    </source>
</evidence>
<sequence>MRSLSYPLAGAIALLLAAPAPAAADRVIVGGQSVRASEAPWAVALASRQRFGPARSGQFCGGVVVGPRTVITAAHCLSHEVLGMDVSEAKDLRIITGRDDLRGVGGAELELRDTWVNPGYDAGTNAGDVAVLTLKEPVPGGRVLPMAQSGDPVYRTGTPAMVYGWGDVYGDGTYSETLRTARLLVLDDALCERAYPGSAEGVYRRGSMLCGGLPDGGKDACQGDSGGPLVARGRLIGLVSWGSGCAQKGHPGVYTRISAVKPLVAARVTESAKQAAPPAAQAAEPPARTAPPEPERIAPVVQLPPIAQQLVSRAVPRGVRHGPRARPRRPW</sequence>
<reference evidence="8" key="1">
    <citation type="journal article" date="2019" name="Int. J. Syst. Evol. Microbiol.">
        <title>The Global Catalogue of Microorganisms (GCM) 10K type strain sequencing project: providing services to taxonomists for standard genome sequencing and annotation.</title>
        <authorList>
            <consortium name="The Broad Institute Genomics Platform"/>
            <consortium name="The Broad Institute Genome Sequencing Center for Infectious Disease"/>
            <person name="Wu L."/>
            <person name="Ma J."/>
        </authorList>
    </citation>
    <scope>NUCLEOTIDE SEQUENCE [LARGE SCALE GENOMIC DNA]</scope>
    <source>
        <strain evidence="8">JCM 4565</strain>
    </source>
</reference>
<dbReference type="CDD" id="cd00190">
    <property type="entry name" value="Tryp_SPc"/>
    <property type="match status" value="1"/>
</dbReference>
<dbReference type="EMBL" id="BAAABW010000005">
    <property type="protein sequence ID" value="GAA0337010.1"/>
    <property type="molecule type" value="Genomic_DNA"/>
</dbReference>
<gene>
    <name evidence="7" type="ORF">GCM10010319_11240</name>
</gene>
<evidence type="ECO:0000256" key="5">
    <source>
        <dbReference type="SAM" id="SignalP"/>
    </source>
</evidence>
<dbReference type="SUPFAM" id="SSF50494">
    <property type="entry name" value="Trypsin-like serine proteases"/>
    <property type="match status" value="1"/>
</dbReference>
<keyword evidence="3" id="KW-0378">Hydrolase</keyword>
<feature type="chain" id="PRO_5046928046" description="Peptidase S1 domain-containing protein" evidence="5">
    <location>
        <begin position="23"/>
        <end position="331"/>
    </location>
</feature>
<dbReference type="Proteomes" id="UP001500063">
    <property type="component" value="Unassembled WGS sequence"/>
</dbReference>
<evidence type="ECO:0000313" key="8">
    <source>
        <dbReference type="Proteomes" id="UP001500063"/>
    </source>
</evidence>
<dbReference type="InterPro" id="IPR001254">
    <property type="entry name" value="Trypsin_dom"/>
</dbReference>
<organism evidence="7 8">
    <name type="scientific">Streptomyces blastmyceticus</name>
    <dbReference type="NCBI Taxonomy" id="68180"/>
    <lineage>
        <taxon>Bacteria</taxon>
        <taxon>Bacillati</taxon>
        <taxon>Actinomycetota</taxon>
        <taxon>Actinomycetes</taxon>
        <taxon>Kitasatosporales</taxon>
        <taxon>Streptomycetaceae</taxon>
        <taxon>Streptomyces</taxon>
    </lineage>
</organism>
<dbReference type="PROSITE" id="PS00134">
    <property type="entry name" value="TRYPSIN_HIS"/>
    <property type="match status" value="1"/>
</dbReference>
<dbReference type="InterPro" id="IPR001314">
    <property type="entry name" value="Peptidase_S1A"/>
</dbReference>
<dbReference type="InterPro" id="IPR050430">
    <property type="entry name" value="Peptidase_S1"/>
</dbReference>
<dbReference type="PROSITE" id="PS00135">
    <property type="entry name" value="TRYPSIN_SER"/>
    <property type="match status" value="1"/>
</dbReference>
<accession>A0ABP3G642</accession>
<evidence type="ECO:0000259" key="6">
    <source>
        <dbReference type="PROSITE" id="PS50240"/>
    </source>
</evidence>
<dbReference type="InterPro" id="IPR009003">
    <property type="entry name" value="Peptidase_S1_PA"/>
</dbReference>
<comment type="caution">
    <text evidence="7">The sequence shown here is derived from an EMBL/GenBank/DDBJ whole genome shotgun (WGS) entry which is preliminary data.</text>
</comment>
<name>A0ABP3G642_9ACTN</name>
<dbReference type="SMART" id="SM00020">
    <property type="entry name" value="Tryp_SPc"/>
    <property type="match status" value="1"/>
</dbReference>
<comment type="similarity">
    <text evidence="1">Belongs to the peptidase S1 family.</text>
</comment>
<feature type="domain" description="Peptidase S1" evidence="6">
    <location>
        <begin position="28"/>
        <end position="269"/>
    </location>
</feature>
<evidence type="ECO:0000256" key="2">
    <source>
        <dbReference type="ARBA" id="ARBA00023157"/>
    </source>
</evidence>
<dbReference type="InterPro" id="IPR043504">
    <property type="entry name" value="Peptidase_S1_PA_chymotrypsin"/>
</dbReference>
<keyword evidence="3" id="KW-0720">Serine protease</keyword>
<evidence type="ECO:0000256" key="3">
    <source>
        <dbReference type="RuleBase" id="RU363034"/>
    </source>
</evidence>
<keyword evidence="8" id="KW-1185">Reference proteome</keyword>
<dbReference type="InterPro" id="IPR033116">
    <property type="entry name" value="TRYPSIN_SER"/>
</dbReference>
<dbReference type="PANTHER" id="PTHR24276">
    <property type="entry name" value="POLYSERASE-RELATED"/>
    <property type="match status" value="1"/>
</dbReference>
<evidence type="ECO:0000256" key="1">
    <source>
        <dbReference type="ARBA" id="ARBA00007664"/>
    </source>
</evidence>
<keyword evidence="2" id="KW-1015">Disulfide bond</keyword>
<proteinExistence type="inferred from homology"/>
<dbReference type="PANTHER" id="PTHR24276:SF98">
    <property type="entry name" value="FI18310P1-RELATED"/>
    <property type="match status" value="1"/>
</dbReference>
<dbReference type="Gene3D" id="2.40.10.10">
    <property type="entry name" value="Trypsin-like serine proteases"/>
    <property type="match status" value="1"/>
</dbReference>
<feature type="compositionally biased region" description="Basic residues" evidence="4">
    <location>
        <begin position="318"/>
        <end position="331"/>
    </location>
</feature>
<dbReference type="Pfam" id="PF00089">
    <property type="entry name" value="Trypsin"/>
    <property type="match status" value="1"/>
</dbReference>
<keyword evidence="5" id="KW-0732">Signal</keyword>
<feature type="region of interest" description="Disordered" evidence="4">
    <location>
        <begin position="271"/>
        <end position="331"/>
    </location>
</feature>